<dbReference type="Proteomes" id="UP000634136">
    <property type="component" value="Unassembled WGS sequence"/>
</dbReference>
<reference evidence="1" key="1">
    <citation type="submission" date="2020-09" db="EMBL/GenBank/DDBJ databases">
        <title>Genome-Enabled Discovery of Anthraquinone Biosynthesis in Senna tora.</title>
        <authorList>
            <person name="Kang S.-H."/>
            <person name="Pandey R.P."/>
            <person name="Lee C.-M."/>
            <person name="Sim J.-S."/>
            <person name="Jeong J.-T."/>
            <person name="Choi B.-S."/>
            <person name="Jung M."/>
            <person name="Ginzburg D."/>
            <person name="Zhao K."/>
            <person name="Won S.Y."/>
            <person name="Oh T.-J."/>
            <person name="Yu Y."/>
            <person name="Kim N.-H."/>
            <person name="Lee O.R."/>
            <person name="Lee T.-H."/>
            <person name="Bashyal P."/>
            <person name="Kim T.-S."/>
            <person name="Lee W.-H."/>
            <person name="Kawkins C."/>
            <person name="Kim C.-K."/>
            <person name="Kim J.S."/>
            <person name="Ahn B.O."/>
            <person name="Rhee S.Y."/>
            <person name="Sohng J.K."/>
        </authorList>
    </citation>
    <scope>NUCLEOTIDE SEQUENCE</scope>
    <source>
        <tissue evidence="1">Leaf</tissue>
    </source>
</reference>
<sequence length="150" mass="17921">MTYSFHVITSPIGALSPLGFPNTTRSDRFDLYFLNYFEIQSRFLVQNVFRHDFTLLPYDYKPHWSIKYTRIPKYNAKRSTSLHTLSMRSRVHSSIKSTRIPKYNVKRSIKSRFWVQNVFTHDFTLFPCDRKSHSSIKSTQIPKYNEKRSV</sequence>
<organism evidence="1 2">
    <name type="scientific">Senna tora</name>
    <dbReference type="NCBI Taxonomy" id="362788"/>
    <lineage>
        <taxon>Eukaryota</taxon>
        <taxon>Viridiplantae</taxon>
        <taxon>Streptophyta</taxon>
        <taxon>Embryophyta</taxon>
        <taxon>Tracheophyta</taxon>
        <taxon>Spermatophyta</taxon>
        <taxon>Magnoliopsida</taxon>
        <taxon>eudicotyledons</taxon>
        <taxon>Gunneridae</taxon>
        <taxon>Pentapetalae</taxon>
        <taxon>rosids</taxon>
        <taxon>fabids</taxon>
        <taxon>Fabales</taxon>
        <taxon>Fabaceae</taxon>
        <taxon>Caesalpinioideae</taxon>
        <taxon>Cassia clade</taxon>
        <taxon>Senna</taxon>
    </lineage>
</organism>
<evidence type="ECO:0000313" key="1">
    <source>
        <dbReference type="EMBL" id="KAF7839127.1"/>
    </source>
</evidence>
<evidence type="ECO:0000313" key="2">
    <source>
        <dbReference type="Proteomes" id="UP000634136"/>
    </source>
</evidence>
<gene>
    <name evidence="1" type="ORF">G2W53_007609</name>
</gene>
<dbReference type="EMBL" id="JAAIUW010000003">
    <property type="protein sequence ID" value="KAF7839127.1"/>
    <property type="molecule type" value="Genomic_DNA"/>
</dbReference>
<proteinExistence type="predicted"/>
<protein>
    <submittedName>
        <fullName evidence="1">Uncharacterized protein</fullName>
    </submittedName>
</protein>
<keyword evidence="2" id="KW-1185">Reference proteome</keyword>
<dbReference type="AlphaFoldDB" id="A0A834X7A4"/>
<accession>A0A834X7A4</accession>
<comment type="caution">
    <text evidence="1">The sequence shown here is derived from an EMBL/GenBank/DDBJ whole genome shotgun (WGS) entry which is preliminary data.</text>
</comment>
<name>A0A834X7A4_9FABA</name>